<accession>A0A518AKK5</accession>
<dbReference type="EMBL" id="CP036278">
    <property type="protein sequence ID" value="QDU55259.1"/>
    <property type="molecule type" value="Genomic_DNA"/>
</dbReference>
<name>A0A518AKK5_9BACT</name>
<proteinExistence type="predicted"/>
<dbReference type="RefSeq" id="WP_145246138.1">
    <property type="nucleotide sequence ID" value="NZ_CP036278.1"/>
</dbReference>
<dbReference type="InterPro" id="IPR010496">
    <property type="entry name" value="AL/BT2_dom"/>
</dbReference>
<feature type="chain" id="PRO_5022055074" description="3-keto-alpha-glucoside-1,2-lyase/3-keto-2-hydroxy-glucal hydratase domain-containing protein" evidence="1">
    <location>
        <begin position="32"/>
        <end position="345"/>
    </location>
</feature>
<evidence type="ECO:0000313" key="4">
    <source>
        <dbReference type="Proteomes" id="UP000315750"/>
    </source>
</evidence>
<sequence length="345" mass="37861" precursor="true">MTNYLDFRARRFVLVATIVALSGMAAKVANATAAIQRVFINEIVKPMDDKDYMNFVRRKAKCNVCHQGKGGHSNNPYGAALATLIDHEEDEKDKEKVLAAIKQANEMPFGESGETFGERIAAGKLPGGDDLEELQKEVEPEPIVLFDGETLEGWVGATDSYEVRDGAIVCPAGKGGNLFTKDEYADFEFSFEFLLTPGANNGIGIRAPLEGDAAYSGFEIQVLDNTADKYANLQPYQYHGSVYGIAPAKRGFLKPVGEWNTEVIRVKGRQITVTLNGEVITDVDLDEVAPEGKTKDGHNHPGLTREKGHIGFCGHGDEVHYRNLKVVPLVEHGDDDEDEEEDDDQ</sequence>
<evidence type="ECO:0000259" key="2">
    <source>
        <dbReference type="Pfam" id="PF06439"/>
    </source>
</evidence>
<gene>
    <name evidence="3" type="ORF">Pan181_14460</name>
</gene>
<feature type="domain" description="3-keto-alpha-glucoside-1,2-lyase/3-keto-2-hydroxy-glucal hydratase" evidence="2">
    <location>
        <begin position="142"/>
        <end position="326"/>
    </location>
</feature>
<dbReference type="KEGG" id="amuc:Pan181_14460"/>
<keyword evidence="4" id="KW-1185">Reference proteome</keyword>
<dbReference type="Proteomes" id="UP000315750">
    <property type="component" value="Chromosome"/>
</dbReference>
<reference evidence="3 4" key="1">
    <citation type="submission" date="2019-02" db="EMBL/GenBank/DDBJ databases">
        <title>Deep-cultivation of Planctomycetes and their phenomic and genomic characterization uncovers novel biology.</title>
        <authorList>
            <person name="Wiegand S."/>
            <person name="Jogler M."/>
            <person name="Boedeker C."/>
            <person name="Pinto D."/>
            <person name="Vollmers J."/>
            <person name="Rivas-Marin E."/>
            <person name="Kohn T."/>
            <person name="Peeters S.H."/>
            <person name="Heuer A."/>
            <person name="Rast P."/>
            <person name="Oberbeckmann S."/>
            <person name="Bunk B."/>
            <person name="Jeske O."/>
            <person name="Meyerdierks A."/>
            <person name="Storesund J.E."/>
            <person name="Kallscheuer N."/>
            <person name="Luecker S."/>
            <person name="Lage O.M."/>
            <person name="Pohl T."/>
            <person name="Merkel B.J."/>
            <person name="Hornburger P."/>
            <person name="Mueller R.-W."/>
            <person name="Bruemmer F."/>
            <person name="Labrenz M."/>
            <person name="Spormann A.M."/>
            <person name="Op den Camp H."/>
            <person name="Overmann J."/>
            <person name="Amann R."/>
            <person name="Jetten M.S.M."/>
            <person name="Mascher T."/>
            <person name="Medema M.H."/>
            <person name="Devos D.P."/>
            <person name="Kaster A.-K."/>
            <person name="Ovreas L."/>
            <person name="Rohde M."/>
            <person name="Galperin M.Y."/>
            <person name="Jogler C."/>
        </authorList>
    </citation>
    <scope>NUCLEOTIDE SEQUENCE [LARGE SCALE GENOMIC DNA]</scope>
    <source>
        <strain evidence="3 4">Pan181</strain>
    </source>
</reference>
<dbReference type="Pfam" id="PF06439">
    <property type="entry name" value="3keto-disac_hyd"/>
    <property type="match status" value="1"/>
</dbReference>
<dbReference type="Gene3D" id="2.60.120.560">
    <property type="entry name" value="Exo-inulinase, domain 1"/>
    <property type="match status" value="1"/>
</dbReference>
<dbReference type="OrthoDB" id="266976at2"/>
<dbReference type="AlphaFoldDB" id="A0A518AKK5"/>
<organism evidence="3 4">
    <name type="scientific">Aeoliella mucimassa</name>
    <dbReference type="NCBI Taxonomy" id="2527972"/>
    <lineage>
        <taxon>Bacteria</taxon>
        <taxon>Pseudomonadati</taxon>
        <taxon>Planctomycetota</taxon>
        <taxon>Planctomycetia</taxon>
        <taxon>Pirellulales</taxon>
        <taxon>Lacipirellulaceae</taxon>
        <taxon>Aeoliella</taxon>
    </lineage>
</organism>
<feature type="signal peptide" evidence="1">
    <location>
        <begin position="1"/>
        <end position="31"/>
    </location>
</feature>
<evidence type="ECO:0000256" key="1">
    <source>
        <dbReference type="SAM" id="SignalP"/>
    </source>
</evidence>
<protein>
    <recommendedName>
        <fullName evidence="2">3-keto-alpha-glucoside-1,2-lyase/3-keto-2-hydroxy-glucal hydratase domain-containing protein</fullName>
    </recommendedName>
</protein>
<dbReference type="GO" id="GO:0016787">
    <property type="term" value="F:hydrolase activity"/>
    <property type="evidence" value="ECO:0007669"/>
    <property type="project" value="InterPro"/>
</dbReference>
<evidence type="ECO:0000313" key="3">
    <source>
        <dbReference type="EMBL" id="QDU55259.1"/>
    </source>
</evidence>
<keyword evidence="1" id="KW-0732">Signal</keyword>